<dbReference type="PANTHER" id="PTHR28359:SF1">
    <property type="entry name" value="ASHWIN"/>
    <property type="match status" value="1"/>
</dbReference>
<evidence type="ECO:0000256" key="4">
    <source>
        <dbReference type="ARBA" id="ARBA00023242"/>
    </source>
</evidence>
<dbReference type="GO" id="GO:0048598">
    <property type="term" value="P:embryonic morphogenesis"/>
    <property type="evidence" value="ECO:0007669"/>
    <property type="project" value="InterPro"/>
</dbReference>
<dbReference type="GO" id="GO:0005634">
    <property type="term" value="C:nucleus"/>
    <property type="evidence" value="ECO:0007669"/>
    <property type="project" value="UniProtKB-SubCell"/>
</dbReference>
<comment type="similarity">
    <text evidence="2">Belongs to the ashwin family.</text>
</comment>
<evidence type="ECO:0000313" key="7">
    <source>
        <dbReference type="Proteomes" id="UP000694546"/>
    </source>
</evidence>
<dbReference type="PANTHER" id="PTHR28359">
    <property type="entry name" value="ASHWIN"/>
    <property type="match status" value="1"/>
</dbReference>
<dbReference type="Proteomes" id="UP000694546">
    <property type="component" value="Chromosome 20"/>
</dbReference>
<evidence type="ECO:0000256" key="1">
    <source>
        <dbReference type="ARBA" id="ARBA00004123"/>
    </source>
</evidence>
<dbReference type="GeneTree" id="ENSGT00390000007488"/>
<dbReference type="Ensembl" id="ENSGMOT00000006042.2">
    <property type="protein sequence ID" value="ENSGMOP00000005869.2"/>
    <property type="gene ID" value="ENSGMOG00000005522.2"/>
</dbReference>
<dbReference type="AlphaFoldDB" id="A0A8C4Z3A8"/>
<dbReference type="GO" id="GO:0072669">
    <property type="term" value="C:tRNA-splicing ligase complex"/>
    <property type="evidence" value="ECO:0007669"/>
    <property type="project" value="InterPro"/>
</dbReference>
<protein>
    <recommendedName>
        <fullName evidence="3">Ashwin</fullName>
    </recommendedName>
</protein>
<evidence type="ECO:0000256" key="5">
    <source>
        <dbReference type="SAM" id="MobiDB-lite"/>
    </source>
</evidence>
<feature type="region of interest" description="Disordered" evidence="5">
    <location>
        <begin position="67"/>
        <end position="186"/>
    </location>
</feature>
<comment type="subcellular location">
    <subcellularLocation>
        <location evidence="1">Nucleus</location>
    </subcellularLocation>
</comment>
<dbReference type="InterPro" id="IPR024887">
    <property type="entry name" value="Ashwin"/>
</dbReference>
<feature type="compositionally biased region" description="Low complexity" evidence="5">
    <location>
        <begin position="138"/>
        <end position="154"/>
    </location>
</feature>
<evidence type="ECO:0000256" key="3">
    <source>
        <dbReference type="ARBA" id="ARBA00015134"/>
    </source>
</evidence>
<proteinExistence type="inferred from homology"/>
<sequence length="186" mass="20786">MGPESTDKSACNTDLLLHPELLSKEFMKLLLNEKKIYAGEGDSVDGLTSLYLRHVIPLPQRALPNTRWGKRMEERRSRHTSKEDFNRKRPPIVFSGSSHCSNPVKVRKTDSPAVATGCTDRLKPPPTTNVSNPIRKLSSPSPSSSYQSTLSSPSETQTSNLKRESDNQDALNSPDLKKKIHHVTWP</sequence>
<organism evidence="6 7">
    <name type="scientific">Gadus morhua</name>
    <name type="common">Atlantic cod</name>
    <dbReference type="NCBI Taxonomy" id="8049"/>
    <lineage>
        <taxon>Eukaryota</taxon>
        <taxon>Metazoa</taxon>
        <taxon>Chordata</taxon>
        <taxon>Craniata</taxon>
        <taxon>Vertebrata</taxon>
        <taxon>Euteleostomi</taxon>
        <taxon>Actinopterygii</taxon>
        <taxon>Neopterygii</taxon>
        <taxon>Teleostei</taxon>
        <taxon>Neoteleostei</taxon>
        <taxon>Acanthomorphata</taxon>
        <taxon>Zeiogadaria</taxon>
        <taxon>Gadariae</taxon>
        <taxon>Gadiformes</taxon>
        <taxon>Gadoidei</taxon>
        <taxon>Gadidae</taxon>
        <taxon>Gadus</taxon>
    </lineage>
</organism>
<evidence type="ECO:0000313" key="6">
    <source>
        <dbReference type="Ensembl" id="ENSGMOP00000005869.2"/>
    </source>
</evidence>
<reference evidence="6" key="2">
    <citation type="submission" date="2025-09" db="UniProtKB">
        <authorList>
            <consortium name="Ensembl"/>
        </authorList>
    </citation>
    <scope>IDENTIFICATION</scope>
</reference>
<dbReference type="Pfam" id="PF15323">
    <property type="entry name" value="Ashwin"/>
    <property type="match status" value="1"/>
</dbReference>
<accession>A0A8C4Z3A8</accession>
<gene>
    <name evidence="6" type="primary">C2orf49</name>
</gene>
<reference evidence="6" key="1">
    <citation type="submission" date="2025-08" db="UniProtKB">
        <authorList>
            <consortium name="Ensembl"/>
        </authorList>
    </citation>
    <scope>IDENTIFICATION</scope>
</reference>
<keyword evidence="4" id="KW-0539">Nucleus</keyword>
<evidence type="ECO:0000256" key="2">
    <source>
        <dbReference type="ARBA" id="ARBA00007855"/>
    </source>
</evidence>
<feature type="compositionally biased region" description="Basic and acidic residues" evidence="5">
    <location>
        <begin position="70"/>
        <end position="87"/>
    </location>
</feature>
<name>A0A8C4Z3A8_GADMO</name>
<keyword evidence="7" id="KW-1185">Reference proteome</keyword>
<dbReference type="OMA" id="WGKLMEK"/>